<dbReference type="InterPro" id="IPR004919">
    <property type="entry name" value="GmrSD_N"/>
</dbReference>
<evidence type="ECO:0000259" key="1">
    <source>
        <dbReference type="Pfam" id="PF03235"/>
    </source>
</evidence>
<proteinExistence type="predicted"/>
<sequence>MSQTDHNNMLGHYTIQELFEKNIDIPDYQRPYSWDNEQVENLIDDLIEAFNNKKDKYLIGNMIFHKTTKNSQQKLNIVDGQQRTITLALLLHILNQCNGKEETKEKQANNSYCTFLANSQISQLSTKSIQNNHKIIQNKLKNFPEEKQKDIAKFILEKTIVTYIITQDLDEAFILFDSQNTRGKPLARKDLLKVHHVRFIKQHNKKKLVAKRWEDITKNSDDKPKDNVDFVLENLMLIRKAIRQELIGDDLVYLDVFKEFIAENDEQELNNYNQPPIFKKFDFDIEKNELSLISKSCNLKGLFIIDDGIEFLPFEVIQSIEGGERFFWFVLKYFYLIEKLKNQDIFTILDDVSGSGNIFLKKIYQSAIILFVDKFGFDNLVPFAIRMFILLLSRRVSNYSIRKNGIVKFEWSEEEKLDVFKLIFLKFSSQTVIKEIDKYIDYHIGEININEISGTKKEFYEPFKKFESELKKILGEKYVKSEE</sequence>
<dbReference type="Proteomes" id="UP000199227">
    <property type="component" value="Unassembled WGS sequence"/>
</dbReference>
<dbReference type="Pfam" id="PF25202">
    <property type="entry name" value="DUF7834"/>
    <property type="match status" value="1"/>
</dbReference>
<dbReference type="OrthoDB" id="9798761at2"/>
<evidence type="ECO:0000313" key="3">
    <source>
        <dbReference type="EMBL" id="SFP83447.1"/>
    </source>
</evidence>
<dbReference type="PANTHER" id="PTHR35149:SF2">
    <property type="entry name" value="DUF262 DOMAIN-CONTAINING PROTEIN"/>
    <property type="match status" value="1"/>
</dbReference>
<keyword evidence="4" id="KW-1185">Reference proteome</keyword>
<dbReference type="EMBL" id="FOXB01000045">
    <property type="protein sequence ID" value="SFP83447.1"/>
    <property type="molecule type" value="Genomic_DNA"/>
</dbReference>
<accession>A0A1I5TLD0</accession>
<reference evidence="3 4" key="1">
    <citation type="submission" date="2016-10" db="EMBL/GenBank/DDBJ databases">
        <authorList>
            <person name="de Groot N.N."/>
        </authorList>
    </citation>
    <scope>NUCLEOTIDE SEQUENCE [LARGE SCALE GENOMIC DNA]</scope>
    <source>
        <strain evidence="3 4">EP1-55-1</strain>
    </source>
</reference>
<dbReference type="PANTHER" id="PTHR35149">
    <property type="entry name" value="SLL5132 PROTEIN"/>
    <property type="match status" value="1"/>
</dbReference>
<evidence type="ECO:0000259" key="2">
    <source>
        <dbReference type="Pfam" id="PF25202"/>
    </source>
</evidence>
<dbReference type="STRING" id="223786.SAMN05216234_14513"/>
<feature type="domain" description="DUF7834" evidence="2">
    <location>
        <begin position="206"/>
        <end position="443"/>
    </location>
</feature>
<protein>
    <submittedName>
        <fullName evidence="3">Uncharacterized protein</fullName>
    </submittedName>
</protein>
<feature type="domain" description="GmrSD restriction endonucleases N-terminal" evidence="1">
    <location>
        <begin position="15"/>
        <end position="196"/>
    </location>
</feature>
<organism evidence="3 4">
    <name type="scientific">Hydrogenimonas thermophila</name>
    <dbReference type="NCBI Taxonomy" id="223786"/>
    <lineage>
        <taxon>Bacteria</taxon>
        <taxon>Pseudomonadati</taxon>
        <taxon>Campylobacterota</taxon>
        <taxon>Epsilonproteobacteria</taxon>
        <taxon>Campylobacterales</taxon>
        <taxon>Hydrogenimonadaceae</taxon>
        <taxon>Hydrogenimonas</taxon>
    </lineage>
</organism>
<gene>
    <name evidence="3" type="ORF">SAMN05216234_14513</name>
</gene>
<dbReference type="InterPro" id="IPR057156">
    <property type="entry name" value="DUF7834"/>
</dbReference>
<evidence type="ECO:0000313" key="4">
    <source>
        <dbReference type="Proteomes" id="UP000199227"/>
    </source>
</evidence>
<dbReference type="Pfam" id="PF03235">
    <property type="entry name" value="GmrSD_N"/>
    <property type="match status" value="1"/>
</dbReference>
<name>A0A1I5TLD0_9BACT</name>
<dbReference type="AlphaFoldDB" id="A0A1I5TLD0"/>